<protein>
    <submittedName>
        <fullName evidence="1">DUF4270 domain-containing protein</fullName>
    </submittedName>
</protein>
<evidence type="ECO:0000313" key="2">
    <source>
        <dbReference type="Proteomes" id="UP001497527"/>
    </source>
</evidence>
<name>A0ABP1EVG7_9FLAO</name>
<dbReference type="EMBL" id="CAXJIO010000011">
    <property type="protein sequence ID" value="CAL2102436.1"/>
    <property type="molecule type" value="Genomic_DNA"/>
</dbReference>
<sequence>MIKKFGIIGVCALALTTIISCEKDFNDIGTSIVSNTKFDTGSIELEVEITPIDIDASTAAPFYKAVRADNIELGTRGDYWMGVYNNVDAKKIEASLISQLAIPSDRKFTDKTYEDTDVISAPVLEEVLLKIPLQATSGDKDADGKPQFTIDNLLGDQEKSFTVKVYTSNTFLNRLDPTDPTKTNSFLSDAVYDKGTELSLVSTFTFKDVEKDTMYIFDRTVLADTPRTFKDTLKVGNGTNITGNPFKYIPLNKSFFQTNFIDKYDTSDFESQDAFTENILKGIIIEVTDNGDNGSAVPLTLANTNLKPSIDLLLTTTVKNAAGEVIDSVAKNHSYQFSGITNSMYKMSDATNAAPANSFVVQGTAGSIAEVKILDDIKLAELRANNWLINDAALTFNVNQTISRDSALVPQRLFLYQNFVNSNGNVEPTQLSDAYLEVPVFNGNLVVTEKLPEKYTFRITDYIAKLLKGETNFTNDPLVLKVYNTPTDNAIGTNNALNTNVESYNWNPRAVTLYDGDNANGAKKAILKISYSEKK</sequence>
<proteinExistence type="predicted"/>
<keyword evidence="2" id="KW-1185">Reference proteome</keyword>
<gene>
    <name evidence="1" type="ORF">T190423A01A_20187</name>
</gene>
<reference evidence="1 2" key="1">
    <citation type="submission" date="2024-05" db="EMBL/GenBank/DDBJ databases">
        <authorList>
            <person name="Duchaud E."/>
        </authorList>
    </citation>
    <scope>NUCLEOTIDE SEQUENCE [LARGE SCALE GENOMIC DNA]</scope>
    <source>
        <strain evidence="1">Ena-SAMPLE-TAB-13-05-2024-13:56:06:370-140308</strain>
    </source>
</reference>
<evidence type="ECO:0000313" key="1">
    <source>
        <dbReference type="EMBL" id="CAL2102436.1"/>
    </source>
</evidence>
<dbReference type="PROSITE" id="PS51257">
    <property type="entry name" value="PROKAR_LIPOPROTEIN"/>
    <property type="match status" value="1"/>
</dbReference>
<dbReference type="Pfam" id="PF14092">
    <property type="entry name" value="DUF4270"/>
    <property type="match status" value="1"/>
</dbReference>
<organism evidence="1 2">
    <name type="scientific">Tenacibaculum polynesiense</name>
    <dbReference type="NCBI Taxonomy" id="3137857"/>
    <lineage>
        <taxon>Bacteria</taxon>
        <taxon>Pseudomonadati</taxon>
        <taxon>Bacteroidota</taxon>
        <taxon>Flavobacteriia</taxon>
        <taxon>Flavobacteriales</taxon>
        <taxon>Flavobacteriaceae</taxon>
        <taxon>Tenacibaculum</taxon>
    </lineage>
</organism>
<accession>A0ABP1EVG7</accession>
<comment type="caution">
    <text evidence="1">The sequence shown here is derived from an EMBL/GenBank/DDBJ whole genome shotgun (WGS) entry which is preliminary data.</text>
</comment>
<dbReference type="RefSeq" id="WP_348715696.1">
    <property type="nucleotide sequence ID" value="NZ_CAXJIO010000011.1"/>
</dbReference>
<dbReference type="Proteomes" id="UP001497527">
    <property type="component" value="Unassembled WGS sequence"/>
</dbReference>
<dbReference type="InterPro" id="IPR025366">
    <property type="entry name" value="DUF4270"/>
</dbReference>